<name>A0A4R1RPP7_9FLAO</name>
<dbReference type="SUPFAM" id="SSF47240">
    <property type="entry name" value="Ferritin-like"/>
    <property type="match status" value="1"/>
</dbReference>
<accession>A0A4R1RPP7</accession>
<gene>
    <name evidence="1" type="ORF">EV196_102425</name>
</gene>
<dbReference type="InterPro" id="IPR010287">
    <property type="entry name" value="DUF892_YciF-like"/>
</dbReference>
<dbReference type="PANTHER" id="PTHR30565:SF9">
    <property type="entry name" value="PROTEIN YCIF"/>
    <property type="match status" value="1"/>
</dbReference>
<dbReference type="AlphaFoldDB" id="A0A4R1RPP7"/>
<reference evidence="1 2" key="1">
    <citation type="submission" date="2019-03" db="EMBL/GenBank/DDBJ databases">
        <title>Genomic Encyclopedia of Type Strains, Phase IV (KMG-IV): sequencing the most valuable type-strain genomes for metagenomic binning, comparative biology and taxonomic classification.</title>
        <authorList>
            <person name="Goeker M."/>
        </authorList>
    </citation>
    <scope>NUCLEOTIDE SEQUENCE [LARGE SCALE GENOMIC DNA]</scope>
    <source>
        <strain evidence="1 2">DSM 18792</strain>
    </source>
</reference>
<dbReference type="Pfam" id="PF05974">
    <property type="entry name" value="DUF892"/>
    <property type="match status" value="1"/>
</dbReference>
<sequence>MKTLKDLFEHQLKGLYSAECKLVEALPKMLHHAANIRLRIAFESHLNETKKHKDRLEKICEELDIQPKEKTYKPRTF</sequence>
<dbReference type="InterPro" id="IPR047114">
    <property type="entry name" value="YciF"/>
</dbReference>
<dbReference type="EMBL" id="SLUP01000002">
    <property type="protein sequence ID" value="TCL67862.1"/>
    <property type="molecule type" value="Genomic_DNA"/>
</dbReference>
<keyword evidence="2" id="KW-1185">Reference proteome</keyword>
<dbReference type="Proteomes" id="UP000295455">
    <property type="component" value="Unassembled WGS sequence"/>
</dbReference>
<evidence type="ECO:0000313" key="2">
    <source>
        <dbReference type="Proteomes" id="UP000295455"/>
    </source>
</evidence>
<dbReference type="InterPro" id="IPR012347">
    <property type="entry name" value="Ferritin-like"/>
</dbReference>
<comment type="caution">
    <text evidence="1">The sequence shown here is derived from an EMBL/GenBank/DDBJ whole genome shotgun (WGS) entry which is preliminary data.</text>
</comment>
<dbReference type="InterPro" id="IPR009078">
    <property type="entry name" value="Ferritin-like_SF"/>
</dbReference>
<organism evidence="1 2">
    <name type="scientific">Mariniflexile fucanivorans</name>
    <dbReference type="NCBI Taxonomy" id="264023"/>
    <lineage>
        <taxon>Bacteria</taxon>
        <taxon>Pseudomonadati</taxon>
        <taxon>Bacteroidota</taxon>
        <taxon>Flavobacteriia</taxon>
        <taxon>Flavobacteriales</taxon>
        <taxon>Flavobacteriaceae</taxon>
        <taxon>Mariniflexile</taxon>
    </lineage>
</organism>
<evidence type="ECO:0000313" key="1">
    <source>
        <dbReference type="EMBL" id="TCL67862.1"/>
    </source>
</evidence>
<proteinExistence type="predicted"/>
<dbReference type="PANTHER" id="PTHR30565">
    <property type="entry name" value="PROTEIN YCIF"/>
    <property type="match status" value="1"/>
</dbReference>
<protein>
    <submittedName>
        <fullName evidence="1">Uncharacterized protein DUF892</fullName>
    </submittedName>
</protein>
<dbReference type="RefSeq" id="WP_262711326.1">
    <property type="nucleotide sequence ID" value="NZ_OX156936.1"/>
</dbReference>
<dbReference type="Gene3D" id="1.20.1260.10">
    <property type="match status" value="1"/>
</dbReference>